<evidence type="ECO:0000313" key="1">
    <source>
        <dbReference type="EMBL" id="GGK55689.1"/>
    </source>
</evidence>
<sequence>MSRKGPEAARDVHYPASFRFTKQWKHRLYDFEGRKEVDFEKTTYLSEIRRSRRSVTANAGSGIFDEYVETTKFCSYLPGSVVSGLRIPDVQLHEPSVDTMIAQAARSHFASFSIPGADQNGMTIRADLTSCFVTDALVGARYQYDQ</sequence>
<dbReference type="AlphaFoldDB" id="A0A917VAM5"/>
<evidence type="ECO:0000313" key="2">
    <source>
        <dbReference type="Proteomes" id="UP000600449"/>
    </source>
</evidence>
<protein>
    <submittedName>
        <fullName evidence="1">Uncharacterized protein</fullName>
    </submittedName>
</protein>
<proteinExistence type="predicted"/>
<accession>A0A917VAM5</accession>
<keyword evidence="2" id="KW-1185">Reference proteome</keyword>
<name>A0A917VAM5_9HYPH</name>
<gene>
    <name evidence="1" type="ORF">GCM10011322_47910</name>
</gene>
<reference evidence="1 2" key="1">
    <citation type="journal article" date="2014" name="Int. J. Syst. Evol. Microbiol.">
        <title>Complete genome sequence of Corynebacterium casei LMG S-19264T (=DSM 44701T), isolated from a smear-ripened cheese.</title>
        <authorList>
            <consortium name="US DOE Joint Genome Institute (JGI-PGF)"/>
            <person name="Walter F."/>
            <person name="Albersmeier A."/>
            <person name="Kalinowski J."/>
            <person name="Ruckert C."/>
        </authorList>
    </citation>
    <scope>NUCLEOTIDE SEQUENCE [LARGE SCALE GENOMIC DNA]</scope>
    <source>
        <strain evidence="1 2">CGMCC 1.9161</strain>
    </source>
</reference>
<comment type="caution">
    <text evidence="1">The sequence shown here is derived from an EMBL/GenBank/DDBJ whole genome shotgun (WGS) entry which is preliminary data.</text>
</comment>
<dbReference type="EMBL" id="BMMF01000025">
    <property type="protein sequence ID" value="GGK55689.1"/>
    <property type="molecule type" value="Genomic_DNA"/>
</dbReference>
<dbReference type="Proteomes" id="UP000600449">
    <property type="component" value="Unassembled WGS sequence"/>
</dbReference>
<organism evidence="1 2">
    <name type="scientific">Salinarimonas ramus</name>
    <dbReference type="NCBI Taxonomy" id="690164"/>
    <lineage>
        <taxon>Bacteria</taxon>
        <taxon>Pseudomonadati</taxon>
        <taxon>Pseudomonadota</taxon>
        <taxon>Alphaproteobacteria</taxon>
        <taxon>Hyphomicrobiales</taxon>
        <taxon>Salinarimonadaceae</taxon>
        <taxon>Salinarimonas</taxon>
    </lineage>
</organism>